<organism evidence="1 2">
    <name type="scientific">Aeribacillus pallidus</name>
    <dbReference type="NCBI Taxonomy" id="33936"/>
    <lineage>
        <taxon>Bacteria</taxon>
        <taxon>Bacillati</taxon>
        <taxon>Bacillota</taxon>
        <taxon>Bacilli</taxon>
        <taxon>Bacillales</taxon>
        <taxon>Bacillaceae</taxon>
        <taxon>Aeribacillus</taxon>
    </lineage>
</organism>
<sequence>MPVETHINVTVDFSKWGKGRYDVRIPAHQPIKQLLSNLNESLRLELPNYSLFAVKIPTKELLLADDDQISEFLVANGDILLVL</sequence>
<protein>
    <submittedName>
        <fullName evidence="1">Uncharacterized protein</fullName>
    </submittedName>
</protein>
<reference evidence="1 2" key="1">
    <citation type="submission" date="2016-10" db="EMBL/GenBank/DDBJ databases">
        <title>The whole genome sequencing and assembly of Aeribacillus pallidus KCTC3564 strain.</title>
        <authorList>
            <person name="Lee Y.-J."/>
            <person name="Park M.-K."/>
            <person name="Yi H."/>
            <person name="Bahn Y.-S."/>
            <person name="Kim J.F."/>
            <person name="Lee D.-W."/>
        </authorList>
    </citation>
    <scope>NUCLEOTIDE SEQUENCE [LARGE SCALE GENOMIC DNA]</scope>
    <source>
        <strain evidence="1 2">KCTC3564</strain>
    </source>
</reference>
<dbReference type="Gene3D" id="3.10.20.90">
    <property type="entry name" value="Phosphatidylinositol 3-kinase Catalytic Subunit, Chain A, domain 1"/>
    <property type="match status" value="1"/>
</dbReference>
<dbReference type="Pfam" id="PF08817">
    <property type="entry name" value="YukD"/>
    <property type="match status" value="1"/>
</dbReference>
<dbReference type="InterPro" id="IPR024962">
    <property type="entry name" value="YukD-like"/>
</dbReference>
<dbReference type="EMBL" id="CP017703">
    <property type="protein sequence ID" value="ASS89165.1"/>
    <property type="molecule type" value="Genomic_DNA"/>
</dbReference>
<name>A0A223E1Z2_9BACI</name>
<evidence type="ECO:0000313" key="2">
    <source>
        <dbReference type="Proteomes" id="UP000214606"/>
    </source>
</evidence>
<accession>A0A223E1Z2</accession>
<evidence type="ECO:0000313" key="1">
    <source>
        <dbReference type="EMBL" id="ASS89165.1"/>
    </source>
</evidence>
<proteinExistence type="predicted"/>
<dbReference type="AlphaFoldDB" id="A0A223E1Z2"/>
<dbReference type="RefSeq" id="WP_094244494.1">
    <property type="nucleotide sequence ID" value="NZ_CP017703.1"/>
</dbReference>
<gene>
    <name evidence="1" type="ORF">AP3564_01775</name>
</gene>
<dbReference type="Proteomes" id="UP000214606">
    <property type="component" value="Chromosome"/>
</dbReference>
<dbReference type="KEGG" id="apak:AP3564_01775"/>